<evidence type="ECO:0000256" key="4">
    <source>
        <dbReference type="ARBA" id="ARBA00022692"/>
    </source>
</evidence>
<protein>
    <submittedName>
        <fullName evidence="9">ABC transporter permease</fullName>
    </submittedName>
</protein>
<dbReference type="InterPro" id="IPR045621">
    <property type="entry name" value="BPD_transp_1_N"/>
</dbReference>
<dbReference type="CDD" id="cd06261">
    <property type="entry name" value="TM_PBP2"/>
    <property type="match status" value="1"/>
</dbReference>
<evidence type="ECO:0000256" key="2">
    <source>
        <dbReference type="ARBA" id="ARBA00022448"/>
    </source>
</evidence>
<dbReference type="Pfam" id="PF19300">
    <property type="entry name" value="BPD_transp_1_N"/>
    <property type="match status" value="1"/>
</dbReference>
<evidence type="ECO:0000256" key="1">
    <source>
        <dbReference type="ARBA" id="ARBA00004651"/>
    </source>
</evidence>
<feature type="transmembrane region" description="Helical" evidence="7">
    <location>
        <begin position="174"/>
        <end position="192"/>
    </location>
</feature>
<keyword evidence="6 7" id="KW-0472">Membrane</keyword>
<feature type="transmembrane region" description="Helical" evidence="7">
    <location>
        <begin position="134"/>
        <end position="162"/>
    </location>
</feature>
<keyword evidence="3" id="KW-1003">Cell membrane</keyword>
<reference evidence="9" key="1">
    <citation type="submission" date="2019-09" db="EMBL/GenBank/DDBJ databases">
        <title>Characterisation of the sponge microbiome using genome-centric metagenomics.</title>
        <authorList>
            <person name="Engelberts J.P."/>
            <person name="Robbins S.J."/>
            <person name="De Goeij J.M."/>
            <person name="Aranda M."/>
            <person name="Bell S.C."/>
            <person name="Webster N.S."/>
        </authorList>
    </citation>
    <scope>NUCLEOTIDE SEQUENCE</scope>
    <source>
        <strain evidence="9">SB0661_bin_32</strain>
    </source>
</reference>
<dbReference type="GO" id="GO:0055085">
    <property type="term" value="P:transmembrane transport"/>
    <property type="evidence" value="ECO:0007669"/>
    <property type="project" value="InterPro"/>
</dbReference>
<keyword evidence="5 7" id="KW-1133">Transmembrane helix</keyword>
<name>A0A6B1D8R6_9CHLR</name>
<dbReference type="Gene3D" id="1.10.3720.10">
    <property type="entry name" value="MetI-like"/>
    <property type="match status" value="1"/>
</dbReference>
<evidence type="ECO:0000313" key="9">
    <source>
        <dbReference type="EMBL" id="MYC95823.1"/>
    </source>
</evidence>
<dbReference type="SUPFAM" id="SSF161098">
    <property type="entry name" value="MetI-like"/>
    <property type="match status" value="1"/>
</dbReference>
<gene>
    <name evidence="9" type="ORF">F4X14_12740</name>
</gene>
<keyword evidence="4 7" id="KW-0812">Transmembrane</keyword>
<evidence type="ECO:0000256" key="5">
    <source>
        <dbReference type="ARBA" id="ARBA00022989"/>
    </source>
</evidence>
<comment type="similarity">
    <text evidence="7">Belongs to the binding-protein-dependent transport system permease family.</text>
</comment>
<comment type="subcellular location">
    <subcellularLocation>
        <location evidence="1 7">Cell membrane</location>
        <topology evidence="1 7">Multi-pass membrane protein</topology>
    </subcellularLocation>
</comment>
<feature type="domain" description="ABC transmembrane type-1" evidence="8">
    <location>
        <begin position="98"/>
        <end position="302"/>
    </location>
</feature>
<dbReference type="PROSITE" id="PS50928">
    <property type="entry name" value="ABC_TM1"/>
    <property type="match status" value="1"/>
</dbReference>
<accession>A0A6B1D8R6</accession>
<dbReference type="PANTHER" id="PTHR43163:SF7">
    <property type="entry name" value="DIPEPTIDE-TRANSPORT INTEGRAL MEMBRANE PROTEIN ABC TRANSPORTER DPPB-RELATED"/>
    <property type="match status" value="1"/>
</dbReference>
<dbReference type="EMBL" id="VXMH01000067">
    <property type="protein sequence ID" value="MYC95823.1"/>
    <property type="molecule type" value="Genomic_DNA"/>
</dbReference>
<evidence type="ECO:0000259" key="8">
    <source>
        <dbReference type="PROSITE" id="PS50928"/>
    </source>
</evidence>
<feature type="transmembrane region" description="Helical" evidence="7">
    <location>
        <begin position="233"/>
        <end position="255"/>
    </location>
</feature>
<keyword evidence="2 7" id="KW-0813">Transport</keyword>
<dbReference type="PANTHER" id="PTHR43163">
    <property type="entry name" value="DIPEPTIDE TRANSPORT SYSTEM PERMEASE PROTEIN DPPB-RELATED"/>
    <property type="match status" value="1"/>
</dbReference>
<organism evidence="9">
    <name type="scientific">Caldilineaceae bacterium SB0661_bin_32</name>
    <dbReference type="NCBI Taxonomy" id="2605255"/>
    <lineage>
        <taxon>Bacteria</taxon>
        <taxon>Bacillati</taxon>
        <taxon>Chloroflexota</taxon>
        <taxon>Caldilineae</taxon>
        <taxon>Caldilineales</taxon>
        <taxon>Caldilineaceae</taxon>
    </lineage>
</organism>
<comment type="caution">
    <text evidence="9">The sequence shown here is derived from an EMBL/GenBank/DDBJ whole genome shotgun (WGS) entry which is preliminary data.</text>
</comment>
<proteinExistence type="inferred from homology"/>
<dbReference type="InterPro" id="IPR035906">
    <property type="entry name" value="MetI-like_sf"/>
</dbReference>
<dbReference type="InterPro" id="IPR000515">
    <property type="entry name" value="MetI-like"/>
</dbReference>
<evidence type="ECO:0000256" key="6">
    <source>
        <dbReference type="ARBA" id="ARBA00023136"/>
    </source>
</evidence>
<dbReference type="AlphaFoldDB" id="A0A6B1D8R6"/>
<feature type="transmembrane region" description="Helical" evidence="7">
    <location>
        <begin position="275"/>
        <end position="298"/>
    </location>
</feature>
<evidence type="ECO:0000256" key="7">
    <source>
        <dbReference type="RuleBase" id="RU363032"/>
    </source>
</evidence>
<sequence>MARYLVSRLAVVIPVVLVVLLITFTLGYYAPGDPILIIYGEDLYRLRPEDLARMRRNLGLDRPFWEQYLDYMGRTVRGDLGRSIASKVPVNRLLASSLPISLQLGLLAGVVLALLGIPLGVLAALRHNTLLDYLIVSLALVVRSVPVFVLAPLLLILLVLQLKIMDVPAAWKGIATPAVVLPVILLAAYPLADVIRQTRAGVLEVLQEDYVRTARAKGLTLILIITRHVLRNALIPVVTSLGLIVNGLIHGSVYLDRIFNIPGFGNLVVTGIQRLDFPVILGTTVFSALLVIAANLVVDLIYPFLDPRVTYSGREGR</sequence>
<evidence type="ECO:0000256" key="3">
    <source>
        <dbReference type="ARBA" id="ARBA00022475"/>
    </source>
</evidence>
<dbReference type="Pfam" id="PF00528">
    <property type="entry name" value="BPD_transp_1"/>
    <property type="match status" value="1"/>
</dbReference>
<dbReference type="GO" id="GO:0005886">
    <property type="term" value="C:plasma membrane"/>
    <property type="evidence" value="ECO:0007669"/>
    <property type="project" value="UniProtKB-SubCell"/>
</dbReference>
<feature type="transmembrane region" description="Helical" evidence="7">
    <location>
        <begin position="100"/>
        <end position="122"/>
    </location>
</feature>
<feature type="transmembrane region" description="Helical" evidence="7">
    <location>
        <begin position="9"/>
        <end position="30"/>
    </location>
</feature>